<comment type="caution">
    <text evidence="1">The sequence shown here is derived from an EMBL/GenBank/DDBJ whole genome shotgun (WGS) entry which is preliminary data.</text>
</comment>
<protein>
    <submittedName>
        <fullName evidence="1">Uncharacterized protein</fullName>
    </submittedName>
</protein>
<organism evidence="1 3">
    <name type="scientific">Corchorus capsularis</name>
    <name type="common">Jute</name>
    <dbReference type="NCBI Taxonomy" id="210143"/>
    <lineage>
        <taxon>Eukaryota</taxon>
        <taxon>Viridiplantae</taxon>
        <taxon>Streptophyta</taxon>
        <taxon>Embryophyta</taxon>
        <taxon>Tracheophyta</taxon>
        <taxon>Spermatophyta</taxon>
        <taxon>Magnoliopsida</taxon>
        <taxon>eudicotyledons</taxon>
        <taxon>Gunneridae</taxon>
        <taxon>Pentapetalae</taxon>
        <taxon>rosids</taxon>
        <taxon>malvids</taxon>
        <taxon>Malvales</taxon>
        <taxon>Malvaceae</taxon>
        <taxon>Grewioideae</taxon>
        <taxon>Apeibeae</taxon>
        <taxon>Corchorus</taxon>
    </lineage>
</organism>
<dbReference type="Gramene" id="OMO50650">
    <property type="protein sequence ID" value="OMO50650"/>
    <property type="gene ID" value="CCACVL1_30334"/>
</dbReference>
<proteinExistence type="predicted"/>
<dbReference type="EMBL" id="AWWV01016076">
    <property type="protein sequence ID" value="OMO50649.1"/>
    <property type="molecule type" value="Genomic_DNA"/>
</dbReference>
<dbReference type="Proteomes" id="UP000188268">
    <property type="component" value="Unassembled WGS sequence"/>
</dbReference>
<sequence length="25" mass="3015">MDAKLHIMGRWMLWELKLDKDAAKN</sequence>
<dbReference type="AlphaFoldDB" id="A0A1R3FXS3"/>
<dbReference type="EMBL" id="AWWV01016075">
    <property type="protein sequence ID" value="OMO50650.1"/>
    <property type="molecule type" value="Genomic_DNA"/>
</dbReference>
<reference evidence="1 3" key="1">
    <citation type="submission" date="2013-09" db="EMBL/GenBank/DDBJ databases">
        <title>Corchorus capsularis genome sequencing.</title>
        <authorList>
            <person name="Alam M."/>
            <person name="Haque M.S."/>
            <person name="Islam M.S."/>
            <person name="Emdad E.M."/>
            <person name="Islam M.M."/>
            <person name="Ahmed B."/>
            <person name="Halim A."/>
            <person name="Hossen Q.M.M."/>
            <person name="Hossain M.Z."/>
            <person name="Ahmed R."/>
            <person name="Khan M.M."/>
            <person name="Islam R."/>
            <person name="Rashid M.M."/>
            <person name="Khan S.A."/>
            <person name="Rahman M.S."/>
            <person name="Alam M."/>
        </authorList>
    </citation>
    <scope>NUCLEOTIDE SEQUENCE [LARGE SCALE GENOMIC DNA]</scope>
    <source>
        <strain evidence="3">cv. CVL-1</strain>
        <tissue evidence="1">Whole seedling</tissue>
    </source>
</reference>
<evidence type="ECO:0000313" key="2">
    <source>
        <dbReference type="EMBL" id="OMO50650.1"/>
    </source>
</evidence>
<evidence type="ECO:0000313" key="1">
    <source>
        <dbReference type="EMBL" id="OMO50649.1"/>
    </source>
</evidence>
<dbReference type="Gramene" id="OMO50649">
    <property type="protein sequence ID" value="OMO50649"/>
    <property type="gene ID" value="CCACVL1_30335"/>
</dbReference>
<accession>A0A1R3FXS3</accession>
<keyword evidence="3" id="KW-1185">Reference proteome</keyword>
<gene>
    <name evidence="2" type="ORF">CCACVL1_30334</name>
    <name evidence="1" type="ORF">CCACVL1_30335</name>
</gene>
<evidence type="ECO:0000313" key="3">
    <source>
        <dbReference type="Proteomes" id="UP000188268"/>
    </source>
</evidence>
<name>A0A1R3FXS3_COCAP</name>